<comment type="caution">
    <text evidence="3">The sequence shown here is derived from an EMBL/GenBank/DDBJ whole genome shotgun (WGS) entry which is preliminary data.</text>
</comment>
<feature type="compositionally biased region" description="Pro residues" evidence="1">
    <location>
        <begin position="109"/>
        <end position="119"/>
    </location>
</feature>
<evidence type="ECO:0000259" key="2">
    <source>
        <dbReference type="Pfam" id="PF12287"/>
    </source>
</evidence>
<dbReference type="AlphaFoldDB" id="A0A9D3RR47"/>
<feature type="compositionally biased region" description="Low complexity" evidence="1">
    <location>
        <begin position="55"/>
        <end position="67"/>
    </location>
</feature>
<dbReference type="Pfam" id="PF12287">
    <property type="entry name" value="Caprin-1_C"/>
    <property type="match status" value="1"/>
</dbReference>
<dbReference type="InterPro" id="IPR022070">
    <property type="entry name" value="Caprin-1_C"/>
</dbReference>
<dbReference type="EMBL" id="JAFIRN010000011">
    <property type="protein sequence ID" value="KAG5839156.1"/>
    <property type="molecule type" value="Genomic_DNA"/>
</dbReference>
<protein>
    <recommendedName>
        <fullName evidence="2">Cytoplasmic activation/proliferation-associated protein-1 C term domain-containing protein</fullName>
    </recommendedName>
</protein>
<organism evidence="3 4">
    <name type="scientific">Anguilla anguilla</name>
    <name type="common">European freshwater eel</name>
    <name type="synonym">Muraena anguilla</name>
    <dbReference type="NCBI Taxonomy" id="7936"/>
    <lineage>
        <taxon>Eukaryota</taxon>
        <taxon>Metazoa</taxon>
        <taxon>Chordata</taxon>
        <taxon>Craniata</taxon>
        <taxon>Vertebrata</taxon>
        <taxon>Euteleostomi</taxon>
        <taxon>Actinopterygii</taxon>
        <taxon>Neopterygii</taxon>
        <taxon>Teleostei</taxon>
        <taxon>Anguilliformes</taxon>
        <taxon>Anguillidae</taxon>
        <taxon>Anguilla</taxon>
    </lineage>
</organism>
<evidence type="ECO:0000313" key="3">
    <source>
        <dbReference type="EMBL" id="KAG5839156.1"/>
    </source>
</evidence>
<feature type="domain" description="Cytoplasmic activation/proliferation-associated protein-1 C term" evidence="2">
    <location>
        <begin position="58"/>
        <end position="92"/>
    </location>
</feature>
<feature type="compositionally biased region" description="Low complexity" evidence="1">
    <location>
        <begin position="96"/>
        <end position="106"/>
    </location>
</feature>
<keyword evidence="4" id="KW-1185">Reference proteome</keyword>
<feature type="region of interest" description="Disordered" evidence="1">
    <location>
        <begin position="1"/>
        <end position="129"/>
    </location>
</feature>
<gene>
    <name evidence="3" type="ORF">ANANG_G00201950</name>
</gene>
<dbReference type="Proteomes" id="UP001044222">
    <property type="component" value="Chromosome 11"/>
</dbReference>
<evidence type="ECO:0000313" key="4">
    <source>
        <dbReference type="Proteomes" id="UP001044222"/>
    </source>
</evidence>
<feature type="compositionally biased region" description="Polar residues" evidence="1">
    <location>
        <begin position="120"/>
        <end position="129"/>
    </location>
</feature>
<sequence>MRRTPEAAGAVPGRVRSGLQRSDAARRGPPKFSPTSCSLLLVPSTAQTSPSPARGPQALSQQAQQQGAGFGRPGQSFYSNRAMTRGAPKLPRRPQRLPGPRQRVQRCANPPPPPAPPPASSQGVPENPR</sequence>
<proteinExistence type="predicted"/>
<evidence type="ECO:0000256" key="1">
    <source>
        <dbReference type="SAM" id="MobiDB-lite"/>
    </source>
</evidence>
<reference evidence="3" key="1">
    <citation type="submission" date="2021-01" db="EMBL/GenBank/DDBJ databases">
        <title>A chromosome-scale assembly of European eel, Anguilla anguilla.</title>
        <authorList>
            <person name="Henkel C."/>
            <person name="Jong-Raadsen S.A."/>
            <person name="Dufour S."/>
            <person name="Weltzien F.-A."/>
            <person name="Palstra A.P."/>
            <person name="Pelster B."/>
            <person name="Spaink H.P."/>
            <person name="Van Den Thillart G.E."/>
            <person name="Jansen H."/>
            <person name="Zahm M."/>
            <person name="Klopp C."/>
            <person name="Cedric C."/>
            <person name="Louis A."/>
            <person name="Berthelot C."/>
            <person name="Parey E."/>
            <person name="Roest Crollius H."/>
            <person name="Montfort J."/>
            <person name="Robinson-Rechavi M."/>
            <person name="Bucao C."/>
            <person name="Bouchez O."/>
            <person name="Gislard M."/>
            <person name="Lluch J."/>
            <person name="Milhes M."/>
            <person name="Lampietro C."/>
            <person name="Lopez Roques C."/>
            <person name="Donnadieu C."/>
            <person name="Braasch I."/>
            <person name="Desvignes T."/>
            <person name="Postlethwait J."/>
            <person name="Bobe J."/>
            <person name="Guiguen Y."/>
            <person name="Dirks R."/>
        </authorList>
    </citation>
    <scope>NUCLEOTIDE SEQUENCE</scope>
    <source>
        <strain evidence="3">Tag_6206</strain>
        <tissue evidence="3">Liver</tissue>
    </source>
</reference>
<feature type="compositionally biased region" description="Polar residues" evidence="1">
    <location>
        <begin position="33"/>
        <end position="51"/>
    </location>
</feature>
<accession>A0A9D3RR47</accession>
<name>A0A9D3RR47_ANGAN</name>